<dbReference type="InterPro" id="IPR003439">
    <property type="entry name" value="ABC_transporter-like_ATP-bd"/>
</dbReference>
<protein>
    <submittedName>
        <fullName evidence="11">ATP-binding cassette domain-containing protein</fullName>
    </submittedName>
</protein>
<evidence type="ECO:0000256" key="7">
    <source>
        <dbReference type="ARBA" id="ARBA00022840"/>
    </source>
</evidence>
<dbReference type="CDD" id="cd03216">
    <property type="entry name" value="ABC_Carb_Monos_I"/>
    <property type="match status" value="1"/>
</dbReference>
<keyword evidence="5" id="KW-0677">Repeat</keyword>
<reference evidence="11" key="1">
    <citation type="journal article" date="2020" name="Antimicrob. Agents Chemother.">
        <title>The novel macrolide resistance genes mef(D), msr(F) and msr(H) are present on resistance islands in Macrococcus canis, Macrococcus caseolyticus and Staphylococcus aureus.</title>
        <authorList>
            <person name="Schwendener S."/>
            <person name="Dona V."/>
            <person name="Perreten V."/>
        </authorList>
    </citation>
    <scope>NUCLEOTIDE SEQUENCE</scope>
    <source>
        <strain evidence="11">Epi0076A</strain>
    </source>
</reference>
<evidence type="ECO:0000313" key="12">
    <source>
        <dbReference type="Proteomes" id="UP000501122"/>
    </source>
</evidence>
<organism evidence="11 12">
    <name type="scientific">Macrococcoides canis</name>
    <dbReference type="NCBI Taxonomy" id="1855823"/>
    <lineage>
        <taxon>Bacteria</taxon>
        <taxon>Bacillati</taxon>
        <taxon>Bacillota</taxon>
        <taxon>Bacilli</taxon>
        <taxon>Bacillales</taxon>
        <taxon>Staphylococcaceae</taxon>
        <taxon>Macrococcoides</taxon>
    </lineage>
</organism>
<dbReference type="InterPro" id="IPR050107">
    <property type="entry name" value="ABC_carbohydrate_import_ATPase"/>
</dbReference>
<evidence type="ECO:0000313" key="11">
    <source>
        <dbReference type="EMBL" id="QIH77575.1"/>
    </source>
</evidence>
<dbReference type="GO" id="GO:0005886">
    <property type="term" value="C:plasma membrane"/>
    <property type="evidence" value="ECO:0007669"/>
    <property type="project" value="UniProtKB-SubCell"/>
</dbReference>
<sequence>MIRMTNIHKAFGDNKVLQGVDFVLNDQTVHALMGENGAGKSTLMNILSGIHSKDQGEIVVDGTTVNYSSPKESEAAGIQFIHQELNIWPEMTVLENLFIGKEITNKFGKINEKKMKQEALKVFDHLDFSLPLNKLAGECSIGEQQMIEISKALMTDAKVIIMDEPTAALTDKEIDKLFILIDKLKSEGVSFVYISHRMDEIFKISDEITVMRDGVTVMSKDTDATSYNELVHAMVGRSLDQQFPDRTVEPGEVIMEVNHLSNDAFGMQGISFNLRKGEILGFSGLMGAGRTEIMRSLFGIDKGNKTVNILGKNVVINNPGDAIRHGIAFVTEDRKGEGLVLDASIKDNMTMANIKSFSESGIIKTEPLELFVKQMQDRLSIKSDKALPVSSLSGGNQQKVVIAKWVGNGPKILILDEPTRGIDVGAKREIYNLMNELTERGISIIMVSSEMPEIIGLSDRVYVLQEGVIRGELNKDNITQEKIMTLATGGELNE</sequence>
<dbReference type="Pfam" id="PF00005">
    <property type="entry name" value="ABC_tran"/>
    <property type="match status" value="2"/>
</dbReference>
<keyword evidence="4" id="KW-0762">Sugar transport</keyword>
<evidence type="ECO:0000256" key="5">
    <source>
        <dbReference type="ARBA" id="ARBA00022737"/>
    </source>
</evidence>
<dbReference type="Proteomes" id="UP000501122">
    <property type="component" value="Chromosome"/>
</dbReference>
<dbReference type="PROSITE" id="PS50893">
    <property type="entry name" value="ABC_TRANSPORTER_2"/>
    <property type="match status" value="2"/>
</dbReference>
<dbReference type="GO" id="GO:0016887">
    <property type="term" value="F:ATP hydrolysis activity"/>
    <property type="evidence" value="ECO:0007669"/>
    <property type="project" value="InterPro"/>
</dbReference>
<dbReference type="EMBL" id="CP047363">
    <property type="protein sequence ID" value="QIH77575.1"/>
    <property type="molecule type" value="Genomic_DNA"/>
</dbReference>
<feature type="domain" description="ABC transporter" evidence="10">
    <location>
        <begin position="2"/>
        <end position="238"/>
    </location>
</feature>
<proteinExistence type="predicted"/>
<feature type="domain" description="ABC transporter" evidence="10">
    <location>
        <begin position="248"/>
        <end position="491"/>
    </location>
</feature>
<dbReference type="PROSITE" id="PS00211">
    <property type="entry name" value="ABC_TRANSPORTER_1"/>
    <property type="match status" value="1"/>
</dbReference>
<dbReference type="SUPFAM" id="SSF52540">
    <property type="entry name" value="P-loop containing nucleoside triphosphate hydrolases"/>
    <property type="match status" value="2"/>
</dbReference>
<evidence type="ECO:0000259" key="10">
    <source>
        <dbReference type="PROSITE" id="PS50893"/>
    </source>
</evidence>
<evidence type="ECO:0000256" key="3">
    <source>
        <dbReference type="ARBA" id="ARBA00022475"/>
    </source>
</evidence>
<dbReference type="SMART" id="SM00382">
    <property type="entry name" value="AAA"/>
    <property type="match status" value="2"/>
</dbReference>
<keyword evidence="7 11" id="KW-0067">ATP-binding</keyword>
<dbReference type="PANTHER" id="PTHR43790">
    <property type="entry name" value="CARBOHYDRATE TRANSPORT ATP-BINDING PROTEIN MG119-RELATED"/>
    <property type="match status" value="1"/>
</dbReference>
<dbReference type="AlphaFoldDB" id="A0AAE7BZI1"/>
<comment type="subcellular location">
    <subcellularLocation>
        <location evidence="1">Cell membrane</location>
        <topology evidence="1">Peripheral membrane protein</topology>
    </subcellularLocation>
</comment>
<evidence type="ECO:0000256" key="6">
    <source>
        <dbReference type="ARBA" id="ARBA00022741"/>
    </source>
</evidence>
<dbReference type="CDD" id="cd03215">
    <property type="entry name" value="ABC_Carb_Monos_II"/>
    <property type="match status" value="1"/>
</dbReference>
<dbReference type="Gene3D" id="3.40.50.300">
    <property type="entry name" value="P-loop containing nucleotide triphosphate hydrolases"/>
    <property type="match status" value="2"/>
</dbReference>
<name>A0AAE7BZI1_9STAP</name>
<keyword evidence="2" id="KW-0813">Transport</keyword>
<keyword evidence="9" id="KW-0472">Membrane</keyword>
<keyword evidence="3" id="KW-1003">Cell membrane</keyword>
<evidence type="ECO:0000256" key="9">
    <source>
        <dbReference type="ARBA" id="ARBA00023136"/>
    </source>
</evidence>
<evidence type="ECO:0000256" key="8">
    <source>
        <dbReference type="ARBA" id="ARBA00022967"/>
    </source>
</evidence>
<dbReference type="RefSeq" id="WP_164953061.1">
    <property type="nucleotide sequence ID" value="NZ_CP047363.1"/>
</dbReference>
<gene>
    <name evidence="11" type="ORF">GTN30_02755</name>
</gene>
<dbReference type="InterPro" id="IPR017871">
    <property type="entry name" value="ABC_transporter-like_CS"/>
</dbReference>
<keyword evidence="8" id="KW-1278">Translocase</keyword>
<dbReference type="InterPro" id="IPR027417">
    <property type="entry name" value="P-loop_NTPase"/>
</dbReference>
<evidence type="ECO:0000256" key="1">
    <source>
        <dbReference type="ARBA" id="ARBA00004202"/>
    </source>
</evidence>
<accession>A0AAE7BZI1</accession>
<dbReference type="GO" id="GO:0005524">
    <property type="term" value="F:ATP binding"/>
    <property type="evidence" value="ECO:0007669"/>
    <property type="project" value="UniProtKB-KW"/>
</dbReference>
<dbReference type="InterPro" id="IPR003593">
    <property type="entry name" value="AAA+_ATPase"/>
</dbReference>
<evidence type="ECO:0000256" key="4">
    <source>
        <dbReference type="ARBA" id="ARBA00022597"/>
    </source>
</evidence>
<keyword evidence="6" id="KW-0547">Nucleotide-binding</keyword>
<dbReference type="PANTHER" id="PTHR43790:SF3">
    <property type="entry name" value="D-ALLOSE IMPORT ATP-BINDING PROTEIN ALSA-RELATED"/>
    <property type="match status" value="1"/>
</dbReference>
<dbReference type="FunFam" id="3.40.50.300:FF:000127">
    <property type="entry name" value="Ribose import ATP-binding protein RbsA"/>
    <property type="match status" value="1"/>
</dbReference>
<evidence type="ECO:0000256" key="2">
    <source>
        <dbReference type="ARBA" id="ARBA00022448"/>
    </source>
</evidence>